<proteinExistence type="predicted"/>
<evidence type="ECO:0000313" key="6">
    <source>
        <dbReference type="EMBL" id="PVU71568.1"/>
    </source>
</evidence>
<keyword evidence="4 5" id="KW-0472">Membrane</keyword>
<evidence type="ECO:0000256" key="5">
    <source>
        <dbReference type="SAM" id="Phobius"/>
    </source>
</evidence>
<keyword evidence="2 5" id="KW-0812">Transmembrane</keyword>
<evidence type="ECO:0000256" key="3">
    <source>
        <dbReference type="ARBA" id="ARBA00022989"/>
    </source>
</evidence>
<dbReference type="GO" id="GO:0016740">
    <property type="term" value="F:transferase activity"/>
    <property type="evidence" value="ECO:0007669"/>
    <property type="project" value="UniProtKB-ARBA"/>
</dbReference>
<evidence type="ECO:0000256" key="1">
    <source>
        <dbReference type="ARBA" id="ARBA00004127"/>
    </source>
</evidence>
<sequence>MIINFGIQEYLFLFIISEIIVGLVLPFIIIKEEREKIIELKLYSLVGFILYVLVGMTFIVILASISYYYSFGLFNYNLGYDIGFILFIIGIILQGIAEATLGKYYLPSIGTVEGQKIVKDGIYKYIRHPGYLGEIIIFFGLGFVTYSLLGILGAFIVSLMVYAGEVIPEEKYMLQKFGKEYEEYMKETFRFIPYIF</sequence>
<feature type="transmembrane region" description="Helical" evidence="5">
    <location>
        <begin position="135"/>
        <end position="163"/>
    </location>
</feature>
<dbReference type="PROSITE" id="PS50244">
    <property type="entry name" value="S5A_REDUCTASE"/>
    <property type="match status" value="1"/>
</dbReference>
<dbReference type="Pfam" id="PF04191">
    <property type="entry name" value="PEMT"/>
    <property type="match status" value="1"/>
</dbReference>
<dbReference type="InterPro" id="IPR007318">
    <property type="entry name" value="Phopholipid_MeTrfase"/>
</dbReference>
<dbReference type="PANTHER" id="PTHR12714:SF9">
    <property type="entry name" value="PROTEIN-S-ISOPRENYLCYSTEINE O-METHYLTRANSFERASE"/>
    <property type="match status" value="1"/>
</dbReference>
<feature type="transmembrane region" description="Helical" evidence="5">
    <location>
        <begin position="82"/>
        <end position="106"/>
    </location>
</feature>
<dbReference type="Gene3D" id="1.20.120.1630">
    <property type="match status" value="1"/>
</dbReference>
<accession>A0A2T9WUQ8</accession>
<comment type="subcellular location">
    <subcellularLocation>
        <location evidence="1">Endomembrane system</location>
        <topology evidence="1">Multi-pass membrane protein</topology>
    </subcellularLocation>
</comment>
<dbReference type="GO" id="GO:0012505">
    <property type="term" value="C:endomembrane system"/>
    <property type="evidence" value="ECO:0007669"/>
    <property type="project" value="UniProtKB-SubCell"/>
</dbReference>
<keyword evidence="3 5" id="KW-1133">Transmembrane helix</keyword>
<dbReference type="Proteomes" id="UP000245908">
    <property type="component" value="Unassembled WGS sequence"/>
</dbReference>
<evidence type="ECO:0000256" key="4">
    <source>
        <dbReference type="ARBA" id="ARBA00023136"/>
    </source>
</evidence>
<organism evidence="6 7">
    <name type="scientific">Nanobsidianus stetteri</name>
    <dbReference type="NCBI Taxonomy" id="1294122"/>
    <lineage>
        <taxon>Archaea</taxon>
        <taxon>Nanobdellota</taxon>
        <taxon>Candidatus Nanoarchaeia</taxon>
        <taxon>Nanoarchaeales</taxon>
        <taxon>Nanopusillaceae</taxon>
        <taxon>Candidatus Nanobsidianus</taxon>
    </lineage>
</organism>
<dbReference type="PANTHER" id="PTHR12714">
    <property type="entry name" value="PROTEIN-S ISOPRENYLCYSTEINE O-METHYLTRANSFERASE"/>
    <property type="match status" value="1"/>
</dbReference>
<comment type="caution">
    <text evidence="6">The sequence shown here is derived from an EMBL/GenBank/DDBJ whole genome shotgun (WGS) entry which is preliminary data.</text>
</comment>
<dbReference type="AlphaFoldDB" id="A0A2T9WUQ8"/>
<protein>
    <submittedName>
        <fullName evidence="6">Uncharacterized protein</fullName>
    </submittedName>
</protein>
<feature type="transmembrane region" description="Helical" evidence="5">
    <location>
        <begin position="12"/>
        <end position="30"/>
    </location>
</feature>
<reference evidence="6 7" key="1">
    <citation type="journal article" date="2015" name="Appl. Environ. Microbiol.">
        <title>Nanoarchaeota, Their Sulfolobales Host, and Nanoarchaeota Virus Distribution across Yellowstone National Park Hot Springs.</title>
        <authorList>
            <person name="Munson-McGee J.H."/>
            <person name="Field E.K."/>
            <person name="Bateson M."/>
            <person name="Rooney C."/>
            <person name="Stepanauskas R."/>
            <person name="Young M.J."/>
        </authorList>
    </citation>
    <scope>NUCLEOTIDE SEQUENCE [LARGE SCALE GENOMIC DNA]</scope>
    <source>
        <strain evidence="6">SCGC AB-777_O03</strain>
    </source>
</reference>
<name>A0A2T9WUQ8_NANST</name>
<gene>
    <name evidence="6" type="ORF">DDW05_00485</name>
</gene>
<evidence type="ECO:0000256" key="2">
    <source>
        <dbReference type="ARBA" id="ARBA00022692"/>
    </source>
</evidence>
<evidence type="ECO:0000313" key="7">
    <source>
        <dbReference type="Proteomes" id="UP000245908"/>
    </source>
</evidence>
<dbReference type="EMBL" id="QEFH01000003">
    <property type="protein sequence ID" value="PVU71568.1"/>
    <property type="molecule type" value="Genomic_DNA"/>
</dbReference>
<feature type="transmembrane region" description="Helical" evidence="5">
    <location>
        <begin position="42"/>
        <end position="70"/>
    </location>
</feature>